<dbReference type="PANTHER" id="PTHR30250">
    <property type="entry name" value="PST FAMILY PREDICTED COLANIC ACID TRANSPORTER"/>
    <property type="match status" value="1"/>
</dbReference>
<evidence type="ECO:0000256" key="4">
    <source>
        <dbReference type="ARBA" id="ARBA00022989"/>
    </source>
</evidence>
<organism evidence="7 8">
    <name type="scientific">Priestia taiwanensis</name>
    <dbReference type="NCBI Taxonomy" id="1347902"/>
    <lineage>
        <taxon>Bacteria</taxon>
        <taxon>Bacillati</taxon>
        <taxon>Bacillota</taxon>
        <taxon>Bacilli</taxon>
        <taxon>Bacillales</taxon>
        <taxon>Bacillaceae</taxon>
        <taxon>Priestia</taxon>
    </lineage>
</organism>
<evidence type="ECO:0000256" key="6">
    <source>
        <dbReference type="SAM" id="Phobius"/>
    </source>
</evidence>
<feature type="transmembrane region" description="Helical" evidence="6">
    <location>
        <begin position="326"/>
        <end position="350"/>
    </location>
</feature>
<keyword evidence="5 6" id="KW-0472">Membrane</keyword>
<dbReference type="NCBIfam" id="TIGR02900">
    <property type="entry name" value="spore_V_B"/>
    <property type="match status" value="1"/>
</dbReference>
<dbReference type="PIRSF" id="PIRSF038958">
    <property type="entry name" value="PG_synth_SpoVB"/>
    <property type="match status" value="1"/>
</dbReference>
<feature type="transmembrane region" description="Helical" evidence="6">
    <location>
        <begin position="283"/>
        <end position="305"/>
    </location>
</feature>
<keyword evidence="4 6" id="KW-1133">Transmembrane helix</keyword>
<evidence type="ECO:0000256" key="1">
    <source>
        <dbReference type="ARBA" id="ARBA00004651"/>
    </source>
</evidence>
<feature type="transmembrane region" description="Helical" evidence="6">
    <location>
        <begin position="384"/>
        <end position="408"/>
    </location>
</feature>
<keyword evidence="2" id="KW-1003">Cell membrane</keyword>
<feature type="transmembrane region" description="Helical" evidence="6">
    <location>
        <begin position="84"/>
        <end position="109"/>
    </location>
</feature>
<dbReference type="InterPro" id="IPR050833">
    <property type="entry name" value="Poly_Biosynth_Transport"/>
</dbReference>
<dbReference type="EMBL" id="BMFK01000002">
    <property type="protein sequence ID" value="GGE75351.1"/>
    <property type="molecule type" value="Genomic_DNA"/>
</dbReference>
<dbReference type="InterPro" id="IPR002797">
    <property type="entry name" value="Polysacc_synth"/>
</dbReference>
<name>A0A917AUH8_9BACI</name>
<dbReference type="InterPro" id="IPR024923">
    <property type="entry name" value="PG_synth_SpoVB"/>
</dbReference>
<feature type="transmembrane region" description="Helical" evidence="6">
    <location>
        <begin position="12"/>
        <end position="34"/>
    </location>
</feature>
<feature type="transmembrane region" description="Helical" evidence="6">
    <location>
        <begin position="40"/>
        <end position="63"/>
    </location>
</feature>
<evidence type="ECO:0000256" key="2">
    <source>
        <dbReference type="ARBA" id="ARBA00022475"/>
    </source>
</evidence>
<dbReference type="AlphaFoldDB" id="A0A917AUH8"/>
<sequence length="516" mass="56731">MSKQTFIRGTLILIAAGFITKILGFVNRIVIARIMGEEGVGLYMMAVPTLLLAITLTQLGLPVAISKLVAEANAVGDKQRVKRILVVSLTVTTLLSIVFTLLLVTLAPLLANIMFTDPRTLYPLLAISPIIPIVAISAVIRGYFQGIQNMRPTAISQIIEQITRIALVAVCTNTLLPYGVEFAASGAMISAVCGELASLIYMYIIFHRSKDVKLRENVKQTIQSGKRTFHDLMKISLPTTGSRLIGSISYFFEPIVVAQSLAIAGVASAVATKQYGELTGYALPLLLLPSFISYALSTSLVPSISEALAKKHKRLIEFRLQQAMRFSFIAGGWSALIMFVFAAPILQLMYGTDKSAIYIHMMAPCFIFFYLQGPLQAILQALDLANAAMINSLVGNIVKIACIFLLVSRPEFQIMGAAIAICAGMLTVTFLHFATVLKAMPFTIYIREYIGTIIAILFAGGGGYYLYHHVTLSTSLLIQTISWIVFTTLLYLFLLIMFKLIRREELKKFPLIKKLF</sequence>
<feature type="transmembrane region" description="Helical" evidence="6">
    <location>
        <begin position="161"/>
        <end position="180"/>
    </location>
</feature>
<proteinExistence type="predicted"/>
<evidence type="ECO:0000313" key="8">
    <source>
        <dbReference type="Proteomes" id="UP000605259"/>
    </source>
</evidence>
<feature type="transmembrane region" description="Helical" evidence="6">
    <location>
        <begin position="480"/>
        <end position="501"/>
    </location>
</feature>
<dbReference type="PANTHER" id="PTHR30250:SF24">
    <property type="entry name" value="STAGE V SPORULATION PROTEIN B"/>
    <property type="match status" value="1"/>
</dbReference>
<reference evidence="7" key="1">
    <citation type="journal article" date="2014" name="Int. J. Syst. Evol. Microbiol.">
        <title>Complete genome sequence of Corynebacterium casei LMG S-19264T (=DSM 44701T), isolated from a smear-ripened cheese.</title>
        <authorList>
            <consortium name="US DOE Joint Genome Institute (JGI-PGF)"/>
            <person name="Walter F."/>
            <person name="Albersmeier A."/>
            <person name="Kalinowski J."/>
            <person name="Ruckert C."/>
        </authorList>
    </citation>
    <scope>NUCLEOTIDE SEQUENCE</scope>
    <source>
        <strain evidence="7">CGMCC 1.12698</strain>
    </source>
</reference>
<dbReference type="GO" id="GO:0005886">
    <property type="term" value="C:plasma membrane"/>
    <property type="evidence" value="ECO:0007669"/>
    <property type="project" value="UniProtKB-SubCell"/>
</dbReference>
<evidence type="ECO:0000256" key="5">
    <source>
        <dbReference type="ARBA" id="ARBA00023136"/>
    </source>
</evidence>
<dbReference type="InterPro" id="IPR014249">
    <property type="entry name" value="Spore_V_B"/>
</dbReference>
<accession>A0A917AUH8</accession>
<feature type="transmembrane region" description="Helical" evidence="6">
    <location>
        <begin position="186"/>
        <end position="206"/>
    </location>
</feature>
<feature type="transmembrane region" description="Helical" evidence="6">
    <location>
        <begin position="356"/>
        <end position="372"/>
    </location>
</feature>
<evidence type="ECO:0000313" key="7">
    <source>
        <dbReference type="EMBL" id="GGE75351.1"/>
    </source>
</evidence>
<protein>
    <submittedName>
        <fullName evidence="7">Stage V sporulation protein B</fullName>
    </submittedName>
</protein>
<comment type="subcellular location">
    <subcellularLocation>
        <location evidence="1">Cell membrane</location>
        <topology evidence="1">Multi-pass membrane protein</topology>
    </subcellularLocation>
</comment>
<reference evidence="7" key="2">
    <citation type="submission" date="2020-09" db="EMBL/GenBank/DDBJ databases">
        <authorList>
            <person name="Sun Q."/>
            <person name="Zhou Y."/>
        </authorList>
    </citation>
    <scope>NUCLEOTIDE SEQUENCE</scope>
    <source>
        <strain evidence="7">CGMCC 1.12698</strain>
    </source>
</reference>
<evidence type="ECO:0000256" key="3">
    <source>
        <dbReference type="ARBA" id="ARBA00022692"/>
    </source>
</evidence>
<dbReference type="RefSeq" id="WP_188388960.1">
    <property type="nucleotide sequence ID" value="NZ_BMFK01000002.1"/>
</dbReference>
<feature type="transmembrane region" description="Helical" evidence="6">
    <location>
        <begin position="121"/>
        <end position="140"/>
    </location>
</feature>
<comment type="caution">
    <text evidence="7">The sequence shown here is derived from an EMBL/GenBank/DDBJ whole genome shotgun (WGS) entry which is preliminary data.</text>
</comment>
<feature type="transmembrane region" description="Helical" evidence="6">
    <location>
        <begin position="414"/>
        <end position="437"/>
    </location>
</feature>
<keyword evidence="3 6" id="KW-0812">Transmembrane</keyword>
<dbReference type="Proteomes" id="UP000605259">
    <property type="component" value="Unassembled WGS sequence"/>
</dbReference>
<keyword evidence="8" id="KW-1185">Reference proteome</keyword>
<dbReference type="CDD" id="cd13124">
    <property type="entry name" value="MATE_SpoVB_like"/>
    <property type="match status" value="1"/>
</dbReference>
<dbReference type="Pfam" id="PF01943">
    <property type="entry name" value="Polysacc_synt"/>
    <property type="match status" value="1"/>
</dbReference>
<feature type="transmembrane region" description="Helical" evidence="6">
    <location>
        <begin position="449"/>
        <end position="468"/>
    </location>
</feature>
<gene>
    <name evidence="7" type="primary">spoVB</name>
    <name evidence="7" type="ORF">GCM10007140_26450</name>
</gene>
<feature type="transmembrane region" description="Helical" evidence="6">
    <location>
        <begin position="250"/>
        <end position="271"/>
    </location>
</feature>